<sequence>MLKICCIGAGYVGGPTMAVIALKFPDIEVTVVDISIPHITAWNRDRIPIYEPGLDGVVKQCRGKNLMLRSTLRISSFQMVKRCRHTNPTSDSLSEWERVYLPIDPGVVLLDIVFVTDDPSH</sequence>
<accession>A0A699R047</accession>
<dbReference type="InterPro" id="IPR001732">
    <property type="entry name" value="UDP-Glc/GDP-Man_DH_N"/>
</dbReference>
<dbReference type="EMBL" id="BKCJ011057220">
    <property type="protein sequence ID" value="GFC76622.1"/>
    <property type="molecule type" value="Genomic_DNA"/>
</dbReference>
<name>A0A699R047_TANCI</name>
<dbReference type="Pfam" id="PF03721">
    <property type="entry name" value="UDPG_MGDP_dh_N"/>
    <property type="match status" value="1"/>
</dbReference>
<evidence type="ECO:0000259" key="1">
    <source>
        <dbReference type="Pfam" id="PF03721"/>
    </source>
</evidence>
<reference evidence="2" key="1">
    <citation type="journal article" date="2019" name="Sci. Rep.">
        <title>Draft genome of Tanacetum cinerariifolium, the natural source of mosquito coil.</title>
        <authorList>
            <person name="Yamashiro T."/>
            <person name="Shiraishi A."/>
            <person name="Satake H."/>
            <person name="Nakayama K."/>
        </authorList>
    </citation>
    <scope>NUCLEOTIDE SEQUENCE</scope>
</reference>
<dbReference type="PANTHER" id="PTHR11374:SF64">
    <property type="entry name" value="UDP-GLUCOSE 6-DEHYDROGENASE 2"/>
    <property type="match status" value="1"/>
</dbReference>
<proteinExistence type="predicted"/>
<dbReference type="PANTHER" id="PTHR11374">
    <property type="entry name" value="UDP-GLUCOSE DEHYDROGENASE/UDP-MANNAC DEHYDROGENASE"/>
    <property type="match status" value="1"/>
</dbReference>
<comment type="caution">
    <text evidence="2">The sequence shown here is derived from an EMBL/GenBank/DDBJ whole genome shotgun (WGS) entry which is preliminary data.</text>
</comment>
<dbReference type="GO" id="GO:0003979">
    <property type="term" value="F:UDP-glucose 6-dehydrogenase activity"/>
    <property type="evidence" value="ECO:0007669"/>
    <property type="project" value="InterPro"/>
</dbReference>
<feature type="non-terminal residue" evidence="2">
    <location>
        <position position="1"/>
    </location>
</feature>
<dbReference type="GO" id="GO:0051287">
    <property type="term" value="F:NAD binding"/>
    <property type="evidence" value="ECO:0007669"/>
    <property type="project" value="InterPro"/>
</dbReference>
<dbReference type="GO" id="GO:0006024">
    <property type="term" value="P:glycosaminoglycan biosynthetic process"/>
    <property type="evidence" value="ECO:0007669"/>
    <property type="project" value="TreeGrafter"/>
</dbReference>
<protein>
    <submittedName>
        <fullName evidence="2">UDP-glucose 6-dehydrogenase 1</fullName>
    </submittedName>
</protein>
<dbReference type="Gene3D" id="3.40.50.720">
    <property type="entry name" value="NAD(P)-binding Rossmann-like Domain"/>
    <property type="match status" value="1"/>
</dbReference>
<organism evidence="2">
    <name type="scientific">Tanacetum cinerariifolium</name>
    <name type="common">Dalmatian daisy</name>
    <name type="synonym">Chrysanthemum cinerariifolium</name>
    <dbReference type="NCBI Taxonomy" id="118510"/>
    <lineage>
        <taxon>Eukaryota</taxon>
        <taxon>Viridiplantae</taxon>
        <taxon>Streptophyta</taxon>
        <taxon>Embryophyta</taxon>
        <taxon>Tracheophyta</taxon>
        <taxon>Spermatophyta</taxon>
        <taxon>Magnoliopsida</taxon>
        <taxon>eudicotyledons</taxon>
        <taxon>Gunneridae</taxon>
        <taxon>Pentapetalae</taxon>
        <taxon>asterids</taxon>
        <taxon>campanulids</taxon>
        <taxon>Asterales</taxon>
        <taxon>Asteraceae</taxon>
        <taxon>Asteroideae</taxon>
        <taxon>Anthemideae</taxon>
        <taxon>Anthemidinae</taxon>
        <taxon>Tanacetum</taxon>
    </lineage>
</organism>
<dbReference type="GO" id="GO:0005634">
    <property type="term" value="C:nucleus"/>
    <property type="evidence" value="ECO:0007669"/>
    <property type="project" value="TreeGrafter"/>
</dbReference>
<dbReference type="AlphaFoldDB" id="A0A699R047"/>
<feature type="non-terminal residue" evidence="2">
    <location>
        <position position="121"/>
    </location>
</feature>
<dbReference type="InterPro" id="IPR028356">
    <property type="entry name" value="UDPglc_DH_euk"/>
</dbReference>
<evidence type="ECO:0000313" key="2">
    <source>
        <dbReference type="EMBL" id="GFC76622.1"/>
    </source>
</evidence>
<dbReference type="SUPFAM" id="SSF51735">
    <property type="entry name" value="NAD(P)-binding Rossmann-fold domains"/>
    <property type="match status" value="1"/>
</dbReference>
<dbReference type="InterPro" id="IPR036291">
    <property type="entry name" value="NAD(P)-bd_dom_sf"/>
</dbReference>
<gene>
    <name evidence="2" type="ORF">Tci_848592</name>
</gene>
<feature type="domain" description="UDP-glucose/GDP-mannose dehydrogenase N-terminal" evidence="1">
    <location>
        <begin position="3"/>
        <end position="68"/>
    </location>
</feature>